<organism evidence="1 2">
    <name type="scientific">Clitoria ternatea</name>
    <name type="common">Butterfly pea</name>
    <dbReference type="NCBI Taxonomy" id="43366"/>
    <lineage>
        <taxon>Eukaryota</taxon>
        <taxon>Viridiplantae</taxon>
        <taxon>Streptophyta</taxon>
        <taxon>Embryophyta</taxon>
        <taxon>Tracheophyta</taxon>
        <taxon>Spermatophyta</taxon>
        <taxon>Magnoliopsida</taxon>
        <taxon>eudicotyledons</taxon>
        <taxon>Gunneridae</taxon>
        <taxon>Pentapetalae</taxon>
        <taxon>rosids</taxon>
        <taxon>fabids</taxon>
        <taxon>Fabales</taxon>
        <taxon>Fabaceae</taxon>
        <taxon>Papilionoideae</taxon>
        <taxon>50 kb inversion clade</taxon>
        <taxon>NPAAA clade</taxon>
        <taxon>indigoferoid/millettioid clade</taxon>
        <taxon>Phaseoleae</taxon>
        <taxon>Clitoria</taxon>
    </lineage>
</organism>
<protein>
    <submittedName>
        <fullName evidence="1">Uncharacterized protein</fullName>
    </submittedName>
</protein>
<dbReference type="Proteomes" id="UP001359559">
    <property type="component" value="Unassembled WGS sequence"/>
</dbReference>
<comment type="caution">
    <text evidence="1">The sequence shown here is derived from an EMBL/GenBank/DDBJ whole genome shotgun (WGS) entry which is preliminary data.</text>
</comment>
<dbReference type="AlphaFoldDB" id="A0AAN9JL80"/>
<dbReference type="EMBL" id="JAYKXN010000003">
    <property type="protein sequence ID" value="KAK7300151.1"/>
    <property type="molecule type" value="Genomic_DNA"/>
</dbReference>
<proteinExistence type="predicted"/>
<reference evidence="1 2" key="1">
    <citation type="submission" date="2024-01" db="EMBL/GenBank/DDBJ databases">
        <title>The genomes of 5 underutilized Papilionoideae crops provide insights into root nodulation and disease resistance.</title>
        <authorList>
            <person name="Yuan L."/>
        </authorList>
    </citation>
    <scope>NUCLEOTIDE SEQUENCE [LARGE SCALE GENOMIC DNA]</scope>
    <source>
        <strain evidence="1">LY-2023</strain>
        <tissue evidence="1">Leaf</tissue>
    </source>
</reference>
<keyword evidence="2" id="KW-1185">Reference proteome</keyword>
<accession>A0AAN9JL80</accession>
<evidence type="ECO:0000313" key="1">
    <source>
        <dbReference type="EMBL" id="KAK7300151.1"/>
    </source>
</evidence>
<name>A0AAN9JL80_CLITE</name>
<evidence type="ECO:0000313" key="2">
    <source>
        <dbReference type="Proteomes" id="UP001359559"/>
    </source>
</evidence>
<sequence>MLHDDKYGNENEDMIHHLFHIFRLKLARDIPEFRVSETFPGDDHLLHVFVLHLLRHDHHSPPKRSGSLRLLLFSAVLSALTIHKMPSLLCLCDSWFFD</sequence>
<gene>
    <name evidence="1" type="ORF">RJT34_10987</name>
</gene>